<keyword evidence="1" id="KW-0175">Coiled coil</keyword>
<dbReference type="InParanoid" id="A0A2J7Q0M5"/>
<protein>
    <submittedName>
        <fullName evidence="3">Uncharacterized protein</fullName>
    </submittedName>
</protein>
<feature type="compositionally biased region" description="Polar residues" evidence="2">
    <location>
        <begin position="436"/>
        <end position="449"/>
    </location>
</feature>
<accession>A0A2J7Q0M5</accession>
<feature type="coiled-coil region" evidence="1">
    <location>
        <begin position="220"/>
        <end position="300"/>
    </location>
</feature>
<keyword evidence="4" id="KW-1185">Reference proteome</keyword>
<gene>
    <name evidence="3" type="ORF">B7P43_G06810</name>
</gene>
<dbReference type="Proteomes" id="UP000235965">
    <property type="component" value="Unassembled WGS sequence"/>
</dbReference>
<feature type="coiled-coil region" evidence="1">
    <location>
        <begin position="680"/>
        <end position="849"/>
    </location>
</feature>
<evidence type="ECO:0000313" key="3">
    <source>
        <dbReference type="EMBL" id="PNF22137.1"/>
    </source>
</evidence>
<dbReference type="EMBL" id="NEVH01019965">
    <property type="protein sequence ID" value="PNF22137.1"/>
    <property type="molecule type" value="Genomic_DNA"/>
</dbReference>
<evidence type="ECO:0000313" key="4">
    <source>
        <dbReference type="Proteomes" id="UP000235965"/>
    </source>
</evidence>
<comment type="caution">
    <text evidence="3">The sequence shown here is derived from an EMBL/GenBank/DDBJ whole genome shotgun (WGS) entry which is preliminary data.</text>
</comment>
<feature type="coiled-coil region" evidence="1">
    <location>
        <begin position="532"/>
        <end position="608"/>
    </location>
</feature>
<proteinExistence type="predicted"/>
<evidence type="ECO:0000256" key="2">
    <source>
        <dbReference type="SAM" id="MobiDB-lite"/>
    </source>
</evidence>
<evidence type="ECO:0000256" key="1">
    <source>
        <dbReference type="SAM" id="Coils"/>
    </source>
</evidence>
<name>A0A2J7Q0M5_9NEOP</name>
<feature type="region of interest" description="Disordered" evidence="2">
    <location>
        <begin position="435"/>
        <end position="486"/>
    </location>
</feature>
<dbReference type="OrthoDB" id="6631145at2759"/>
<organism evidence="3 4">
    <name type="scientific">Cryptotermes secundus</name>
    <dbReference type="NCBI Taxonomy" id="105785"/>
    <lineage>
        <taxon>Eukaryota</taxon>
        <taxon>Metazoa</taxon>
        <taxon>Ecdysozoa</taxon>
        <taxon>Arthropoda</taxon>
        <taxon>Hexapoda</taxon>
        <taxon>Insecta</taxon>
        <taxon>Pterygota</taxon>
        <taxon>Neoptera</taxon>
        <taxon>Polyneoptera</taxon>
        <taxon>Dictyoptera</taxon>
        <taxon>Blattodea</taxon>
        <taxon>Blattoidea</taxon>
        <taxon>Termitoidae</taxon>
        <taxon>Kalotermitidae</taxon>
        <taxon>Cryptotermitinae</taxon>
        <taxon>Cryptotermes</taxon>
    </lineage>
</organism>
<reference evidence="3 4" key="1">
    <citation type="submission" date="2017-12" db="EMBL/GenBank/DDBJ databases">
        <title>Hemimetabolous genomes reveal molecular basis of termite eusociality.</title>
        <authorList>
            <person name="Harrison M.C."/>
            <person name="Jongepier E."/>
            <person name="Robertson H.M."/>
            <person name="Arning N."/>
            <person name="Bitard-Feildel T."/>
            <person name="Chao H."/>
            <person name="Childers C.P."/>
            <person name="Dinh H."/>
            <person name="Doddapaneni H."/>
            <person name="Dugan S."/>
            <person name="Gowin J."/>
            <person name="Greiner C."/>
            <person name="Han Y."/>
            <person name="Hu H."/>
            <person name="Hughes D.S.T."/>
            <person name="Huylmans A.-K."/>
            <person name="Kemena C."/>
            <person name="Kremer L.P.M."/>
            <person name="Lee S.L."/>
            <person name="Lopez-Ezquerra A."/>
            <person name="Mallet L."/>
            <person name="Monroy-Kuhn J.M."/>
            <person name="Moser A."/>
            <person name="Murali S.C."/>
            <person name="Muzny D.M."/>
            <person name="Otani S."/>
            <person name="Piulachs M.-D."/>
            <person name="Poelchau M."/>
            <person name="Qu J."/>
            <person name="Schaub F."/>
            <person name="Wada-Katsumata A."/>
            <person name="Worley K.C."/>
            <person name="Xie Q."/>
            <person name="Ylla G."/>
            <person name="Poulsen M."/>
            <person name="Gibbs R.A."/>
            <person name="Schal C."/>
            <person name="Richards S."/>
            <person name="Belles X."/>
            <person name="Korb J."/>
            <person name="Bornberg-Bauer E."/>
        </authorList>
    </citation>
    <scope>NUCLEOTIDE SEQUENCE [LARGE SCALE GENOMIC DNA]</scope>
    <source>
        <tissue evidence="3">Whole body</tissue>
    </source>
</reference>
<sequence>MLVQIVEQLEQETADRVSLLQEGLQRSSRAAHAYMTKVDDWDRDVTIEKNEEVLMDTQVKNLKNDITNLLEVIRRLREEHRWDTTGLTFTEVTADDIFGTQDLISGHFGGAVPDDQDKDAIIADLKAELLSLHCKLDRCWDEKGSEVSELKKEIVTLKEDNRLKEGQIQRFVRRIQKLHKSIHYRSSKAVIESQLLSTNAVSESAYDEFLTWCYELEGHHQKALQENTKLAEEIEQLKMQLKKRTAEAEELSKSVNDMDQSAKDMRAALTGEVADKHDRILALRREIQLLEERCRQADMQTHFKDDIIKEMRKDIKDARFKLAALHPDNEHDVVNGAQHLCQHPKDYQQVQVPVNNSNHQFQQVHISHDLSLPYQHLSTPENLNRTCSDGTAAEAQLQSVWHCNQFLENSHLPYRPVVTDDLIAEETYYEVCQRHSAPSRNVQVSTTDGSGHEGDTAPPQDVAVQGAASTVNTSVQQEPSLVTSGIQTEQPVLSLVTSEVQTEHSLPPEFSGDHSGSIVEYQNKARNGVITLDDVIKQIHELSYNMKAKENKITDQDAVIHGLQERVKTSQAEVKILKEKCEKYLQDIQKAEQNQADCERRIKELSDVLERSYTDLKDSLNSMDIGKNTTRILYSQDMKIFCQKYEESQETFKNLKAEFSYLLFSLKSHEKQVIYLGGIINSLNEILQRTQRDQEDVQSEMSIFSKEKESLQEDHEECQQKIERLEKSLKYYQEERQASYTKLETTAKETIDEALQEEHEKLKVEMEKLQSSLISREKVAQNQEEMINILQDSVNIAQKEQQDLQQKLKDAETEKEKLLNALHEEGKKAVNLQQALLATKQQLEDLQGNKYEVSVNSGMSWGWSHSNRNSHINKRTVHDV</sequence>
<dbReference type="AlphaFoldDB" id="A0A2J7Q0M5"/>
<feature type="compositionally biased region" description="Polar residues" evidence="2">
    <location>
        <begin position="467"/>
        <end position="486"/>
    </location>
</feature>